<dbReference type="Proteomes" id="UP001241169">
    <property type="component" value="Unassembled WGS sequence"/>
</dbReference>
<dbReference type="EMBL" id="MOPA01000001">
    <property type="protein sequence ID" value="KAK1547129.1"/>
    <property type="molecule type" value="Genomic_DNA"/>
</dbReference>
<comment type="caution">
    <text evidence="2">The sequence shown here is derived from an EMBL/GenBank/DDBJ whole genome shotgun (WGS) entry which is preliminary data.</text>
</comment>
<keyword evidence="3" id="KW-1185">Reference proteome</keyword>
<name>A0ABQ9T5T1_9PEZI</name>
<evidence type="ECO:0000256" key="1">
    <source>
        <dbReference type="SAM" id="SignalP"/>
    </source>
</evidence>
<dbReference type="GeneID" id="85369285"/>
<protein>
    <submittedName>
        <fullName evidence="2">Uncharacterized protein</fullName>
    </submittedName>
</protein>
<proteinExistence type="predicted"/>
<sequence>MMPMLGAAVATGSACLVAVAAGEPATPPKGPSNFGEVLRWKTPAWYPYRRTSPRLAPWNLRYGNNQWVPWEAQLLLVPATARALEPSELLHAEPNHSKLHPALLGNDISSILAPS</sequence>
<accession>A0ABQ9T5T1</accession>
<organism evidence="2 3">
    <name type="scientific">Colletotrichum paranaense</name>
    <dbReference type="NCBI Taxonomy" id="1914294"/>
    <lineage>
        <taxon>Eukaryota</taxon>
        <taxon>Fungi</taxon>
        <taxon>Dikarya</taxon>
        <taxon>Ascomycota</taxon>
        <taxon>Pezizomycotina</taxon>
        <taxon>Sordariomycetes</taxon>
        <taxon>Hypocreomycetidae</taxon>
        <taxon>Glomerellales</taxon>
        <taxon>Glomerellaceae</taxon>
        <taxon>Colletotrichum</taxon>
        <taxon>Colletotrichum acutatum species complex</taxon>
    </lineage>
</organism>
<dbReference type="RefSeq" id="XP_060356243.1">
    <property type="nucleotide sequence ID" value="XM_060485386.1"/>
</dbReference>
<feature type="chain" id="PRO_5046933364" evidence="1">
    <location>
        <begin position="23"/>
        <end position="115"/>
    </location>
</feature>
<keyword evidence="1" id="KW-0732">Signal</keyword>
<evidence type="ECO:0000313" key="2">
    <source>
        <dbReference type="EMBL" id="KAK1547129.1"/>
    </source>
</evidence>
<feature type="signal peptide" evidence="1">
    <location>
        <begin position="1"/>
        <end position="22"/>
    </location>
</feature>
<reference evidence="2 3" key="1">
    <citation type="submission" date="2016-10" db="EMBL/GenBank/DDBJ databases">
        <title>The genome sequence of Colletotrichum fioriniae PJ7.</title>
        <authorList>
            <person name="Baroncelli R."/>
        </authorList>
    </citation>
    <scope>NUCLEOTIDE SEQUENCE [LARGE SCALE GENOMIC DNA]</scope>
    <source>
        <strain evidence="2 3">IMI 384185</strain>
    </source>
</reference>
<evidence type="ECO:0000313" key="3">
    <source>
        <dbReference type="Proteomes" id="UP001241169"/>
    </source>
</evidence>
<gene>
    <name evidence="2" type="ORF">CPAR01_01096</name>
</gene>